<dbReference type="SMR" id="A0A7M7HIK1"/>
<sequence length="153" mass="17969">MGATVRPREFDADQPSQTEQLANWISRVRSKKILCRRNRRRNLRVEAVLTSVLCKAEHELRNKQMTRIMKWQEMKQRLLEDICYKDGDYKDGEFRNGFQDGGDYQDVSNKVNGYNALYTQDQYNVWNGPLCPELSSLDSFMSQLSEIKAPLQR</sequence>
<dbReference type="RefSeq" id="XP_008217805.1">
    <property type="nucleotide sequence ID" value="XM_008219583.2"/>
</dbReference>
<dbReference type="OrthoDB" id="8184679at2759"/>
<protein>
    <submittedName>
        <fullName evidence="1">Uncharacterized protein</fullName>
    </submittedName>
</protein>
<proteinExistence type="predicted"/>
<evidence type="ECO:0000313" key="2">
    <source>
        <dbReference type="Proteomes" id="UP000002358"/>
    </source>
</evidence>
<dbReference type="InParanoid" id="A0A7M7HIK1"/>
<organism evidence="1 2">
    <name type="scientific">Nasonia vitripennis</name>
    <name type="common">Parasitic wasp</name>
    <dbReference type="NCBI Taxonomy" id="7425"/>
    <lineage>
        <taxon>Eukaryota</taxon>
        <taxon>Metazoa</taxon>
        <taxon>Ecdysozoa</taxon>
        <taxon>Arthropoda</taxon>
        <taxon>Hexapoda</taxon>
        <taxon>Insecta</taxon>
        <taxon>Pterygota</taxon>
        <taxon>Neoptera</taxon>
        <taxon>Endopterygota</taxon>
        <taxon>Hymenoptera</taxon>
        <taxon>Apocrita</taxon>
        <taxon>Proctotrupomorpha</taxon>
        <taxon>Chalcidoidea</taxon>
        <taxon>Pteromalidae</taxon>
        <taxon>Pteromalinae</taxon>
        <taxon>Nasonia</taxon>
    </lineage>
</organism>
<dbReference type="EnsemblMetazoa" id="XM_008219583">
    <property type="protein sequence ID" value="XP_008217805"/>
    <property type="gene ID" value="LOC103318125"/>
</dbReference>
<reference evidence="1" key="1">
    <citation type="submission" date="2021-01" db="UniProtKB">
        <authorList>
            <consortium name="EnsemblMetazoa"/>
        </authorList>
    </citation>
    <scope>IDENTIFICATION</scope>
</reference>
<keyword evidence="2" id="KW-1185">Reference proteome</keyword>
<dbReference type="GeneID" id="103318125"/>
<dbReference type="AlphaFoldDB" id="A0A7M7HIK1"/>
<name>A0A7M7HIK1_NASVI</name>
<dbReference type="KEGG" id="nvi:103318125"/>
<dbReference type="Proteomes" id="UP000002358">
    <property type="component" value="Chromosome 4"/>
</dbReference>
<evidence type="ECO:0000313" key="1">
    <source>
        <dbReference type="EnsemblMetazoa" id="XP_008217805"/>
    </source>
</evidence>
<accession>A0A7M7HIK1</accession>